<feature type="non-terminal residue" evidence="2">
    <location>
        <position position="1"/>
    </location>
</feature>
<feature type="compositionally biased region" description="Low complexity" evidence="1">
    <location>
        <begin position="88"/>
        <end position="104"/>
    </location>
</feature>
<dbReference type="EC" id="3.4.21.26" evidence="2"/>
<feature type="compositionally biased region" description="Pro residues" evidence="1">
    <location>
        <begin position="1"/>
        <end position="11"/>
    </location>
</feature>
<feature type="compositionally biased region" description="Basic residues" evidence="1">
    <location>
        <begin position="526"/>
        <end position="537"/>
    </location>
</feature>
<feature type="region of interest" description="Disordered" evidence="1">
    <location>
        <begin position="1"/>
        <end position="698"/>
    </location>
</feature>
<feature type="compositionally biased region" description="Basic and acidic residues" evidence="1">
    <location>
        <begin position="288"/>
        <end position="299"/>
    </location>
</feature>
<feature type="compositionally biased region" description="Basic and acidic residues" evidence="1">
    <location>
        <begin position="642"/>
        <end position="658"/>
    </location>
</feature>
<feature type="compositionally biased region" description="Basic and acidic residues" evidence="1">
    <location>
        <begin position="673"/>
        <end position="685"/>
    </location>
</feature>
<feature type="compositionally biased region" description="Basic residues" evidence="1">
    <location>
        <begin position="545"/>
        <end position="558"/>
    </location>
</feature>
<dbReference type="GO" id="GO:0004252">
    <property type="term" value="F:serine-type endopeptidase activity"/>
    <property type="evidence" value="ECO:0007669"/>
    <property type="project" value="UniProtKB-EC"/>
</dbReference>
<keyword evidence="2" id="KW-0378">Hydrolase</keyword>
<dbReference type="EMBL" id="CADCTP010000328">
    <property type="protein sequence ID" value="CAA9281304.1"/>
    <property type="molecule type" value="Genomic_DNA"/>
</dbReference>
<sequence>DRRALRPPPRLPAGRAAGHRRPPARTHDRRPVPLAGGRGRPAHRGLGAGPGRAGPAGAGRAARPGPAVGPADHADARRQRPAADVARRAGLLLPPAARPGARGAAGHRCRRRRAGAGRPDRAGPGRHHHAGRGGAEHRGRPARVPAVHRRRRGVPAVRAGRRHRRAARRPRRPVPLLPRGLAARRRGVLLRPAAGPGGGAGGRGPVPPAGVAAPGRRRPGHRRRGARRRAGAHQLLRRVGLPGRPLAAGHRLGRHRAAGRRLDRRPGRGRRPAADPARRGRPGVPADRPGRAALPEHRPGRAARPAGPGRPGRPRVRQLGRRRPRAARRRARGHRAAVLGDRRRRRGGDPGHALPGRRRHGVPLGPGDRDPDRRGRGGRRRQRGRAERPARGRPGGVDRLHRPRHPADGAALERRRAGAGRGVGDRAGRRGGPGRAREPGALHVQGRHPGAHVRRGADRRAGPAAADDPLRLRRLQQRAHPGVHAVDADLGGGRRGLGGGEPARRLGERRGVAPRRHARAQAERVRRLRRGRRAAGRRRLDQQRPARHLRRLQRRPAGRGRADPAPRAVRRGRVQRAAAGHGALRAVRPRPDLERRVRHRGGRRGARLARRVLALPPGARGRGLPGGAVHHLRQRHPGGPDARPEDVRGAAARDDRDPAGAAAPGEGRRPRRPLGEPHGRAEHRPAVLLRRPAGAAAV</sequence>
<feature type="compositionally biased region" description="Basic residues" evidence="1">
    <location>
        <begin position="146"/>
        <end position="172"/>
    </location>
</feature>
<feature type="compositionally biased region" description="Basic residues" evidence="1">
    <location>
        <begin position="215"/>
        <end position="231"/>
    </location>
</feature>
<feature type="compositionally biased region" description="Basic and acidic residues" evidence="1">
    <location>
        <begin position="384"/>
        <end position="416"/>
    </location>
</feature>
<feature type="non-terminal residue" evidence="2">
    <location>
        <position position="698"/>
    </location>
</feature>
<evidence type="ECO:0000256" key="1">
    <source>
        <dbReference type="SAM" id="MobiDB-lite"/>
    </source>
</evidence>
<feature type="compositionally biased region" description="Low complexity" evidence="1">
    <location>
        <begin position="237"/>
        <end position="250"/>
    </location>
</feature>
<name>A0A6J4JL31_9ACTN</name>
<dbReference type="AlphaFoldDB" id="A0A6J4JL31"/>
<gene>
    <name evidence="2" type="ORF">AVDCRST_MAG41-3603</name>
</gene>
<feature type="compositionally biased region" description="Basic and acidic residues" evidence="1">
    <location>
        <begin position="502"/>
        <end position="511"/>
    </location>
</feature>
<evidence type="ECO:0000313" key="2">
    <source>
        <dbReference type="EMBL" id="CAA9281304.1"/>
    </source>
</evidence>
<organism evidence="2">
    <name type="scientific">uncultured Mycobacteriales bacterium</name>
    <dbReference type="NCBI Taxonomy" id="581187"/>
    <lineage>
        <taxon>Bacteria</taxon>
        <taxon>Bacillati</taxon>
        <taxon>Actinomycetota</taxon>
        <taxon>Actinomycetes</taxon>
        <taxon>Mycobacteriales</taxon>
        <taxon>environmental samples</taxon>
    </lineage>
</organism>
<feature type="compositionally biased region" description="Basic residues" evidence="1">
    <location>
        <begin position="596"/>
        <end position="610"/>
    </location>
</feature>
<feature type="compositionally biased region" description="Gly residues" evidence="1">
    <location>
        <begin position="195"/>
        <end position="204"/>
    </location>
</feature>
<feature type="compositionally biased region" description="Basic residues" evidence="1">
    <location>
        <begin position="312"/>
        <end position="335"/>
    </location>
</feature>
<proteinExistence type="predicted"/>
<feature type="compositionally biased region" description="Basic residues" evidence="1">
    <location>
        <begin position="445"/>
        <end position="454"/>
    </location>
</feature>
<feature type="compositionally biased region" description="Gly residues" evidence="1">
    <location>
        <begin position="46"/>
        <end position="57"/>
    </location>
</feature>
<reference evidence="2" key="1">
    <citation type="submission" date="2020-02" db="EMBL/GenBank/DDBJ databases">
        <authorList>
            <person name="Meier V. D."/>
        </authorList>
    </citation>
    <scope>NUCLEOTIDE SEQUENCE</scope>
    <source>
        <strain evidence="2">AVDCRST_MAG41</strain>
    </source>
</reference>
<accession>A0A6J4JL31</accession>
<feature type="compositionally biased region" description="Low complexity" evidence="1">
    <location>
        <begin position="58"/>
        <end position="71"/>
    </location>
</feature>
<protein>
    <submittedName>
        <fullName evidence="2">Prolyl endopeptidase</fullName>
        <ecNumber evidence="2">3.4.21.26</ecNumber>
    </submittedName>
</protein>
<feature type="compositionally biased region" description="Basic and acidic residues" evidence="1">
    <location>
        <begin position="260"/>
        <end position="278"/>
    </location>
</feature>
<feature type="compositionally biased region" description="Basic residues" evidence="1">
    <location>
        <begin position="105"/>
        <end position="115"/>
    </location>
</feature>
<feature type="compositionally biased region" description="Gly residues" evidence="1">
    <location>
        <begin position="490"/>
        <end position="501"/>
    </location>
</feature>